<dbReference type="AlphaFoldDB" id="A0A9P6TB42"/>
<gene>
    <name evidence="2" type="ORF">CROQUDRAFT_658829</name>
</gene>
<evidence type="ECO:0000313" key="2">
    <source>
        <dbReference type="EMBL" id="KAG0145270.1"/>
    </source>
</evidence>
<dbReference type="EMBL" id="MU167279">
    <property type="protein sequence ID" value="KAG0145270.1"/>
    <property type="molecule type" value="Genomic_DNA"/>
</dbReference>
<evidence type="ECO:0000256" key="1">
    <source>
        <dbReference type="SAM" id="SignalP"/>
    </source>
</evidence>
<feature type="signal peptide" evidence="1">
    <location>
        <begin position="1"/>
        <end position="21"/>
    </location>
</feature>
<keyword evidence="3" id="KW-1185">Reference proteome</keyword>
<keyword evidence="1" id="KW-0732">Signal</keyword>
<organism evidence="2 3">
    <name type="scientific">Cronartium quercuum f. sp. fusiforme G11</name>
    <dbReference type="NCBI Taxonomy" id="708437"/>
    <lineage>
        <taxon>Eukaryota</taxon>
        <taxon>Fungi</taxon>
        <taxon>Dikarya</taxon>
        <taxon>Basidiomycota</taxon>
        <taxon>Pucciniomycotina</taxon>
        <taxon>Pucciniomycetes</taxon>
        <taxon>Pucciniales</taxon>
        <taxon>Coleosporiaceae</taxon>
        <taxon>Cronartium</taxon>
    </lineage>
</organism>
<proteinExistence type="predicted"/>
<sequence length="176" mass="19896">MANLPQIIKFWFFYILLGCEAIESVMLPARIADERFPLLNQGLWPSKEVSASSSDFNPIPADQYPSLTSHQNNLEAQDTQNTPPHPIQARISGTSSFQTTVHPPLEGLQAQGVLPHRADPIPGTETLPDSDWLWDFQSVDQKKLRELISVQTDQKRLKEQTENIQRGTVFSHFYLG</sequence>
<name>A0A9P6TB42_9BASI</name>
<feature type="chain" id="PRO_5040498799" evidence="1">
    <location>
        <begin position="22"/>
        <end position="176"/>
    </location>
</feature>
<comment type="caution">
    <text evidence="2">The sequence shown here is derived from an EMBL/GenBank/DDBJ whole genome shotgun (WGS) entry which is preliminary data.</text>
</comment>
<accession>A0A9P6TB42</accession>
<protein>
    <submittedName>
        <fullName evidence="2">Uncharacterized protein</fullName>
    </submittedName>
</protein>
<reference evidence="2" key="1">
    <citation type="submission" date="2013-11" db="EMBL/GenBank/DDBJ databases">
        <title>Genome sequence of the fusiform rust pathogen reveals effectors for host alternation and coevolution with pine.</title>
        <authorList>
            <consortium name="DOE Joint Genome Institute"/>
            <person name="Smith K."/>
            <person name="Pendleton A."/>
            <person name="Kubisiak T."/>
            <person name="Anderson C."/>
            <person name="Salamov A."/>
            <person name="Aerts A."/>
            <person name="Riley R."/>
            <person name="Clum A."/>
            <person name="Lindquist E."/>
            <person name="Ence D."/>
            <person name="Campbell M."/>
            <person name="Kronenberg Z."/>
            <person name="Feau N."/>
            <person name="Dhillon B."/>
            <person name="Hamelin R."/>
            <person name="Burleigh J."/>
            <person name="Smith J."/>
            <person name="Yandell M."/>
            <person name="Nelson C."/>
            <person name="Grigoriev I."/>
            <person name="Davis J."/>
        </authorList>
    </citation>
    <scope>NUCLEOTIDE SEQUENCE</scope>
    <source>
        <strain evidence="2">G11</strain>
    </source>
</reference>
<dbReference type="Proteomes" id="UP000886653">
    <property type="component" value="Unassembled WGS sequence"/>
</dbReference>
<evidence type="ECO:0000313" key="3">
    <source>
        <dbReference type="Proteomes" id="UP000886653"/>
    </source>
</evidence>